<feature type="signal peptide" evidence="7">
    <location>
        <begin position="1"/>
        <end position="19"/>
    </location>
</feature>
<evidence type="ECO:0000313" key="10">
    <source>
        <dbReference type="Proteomes" id="UP000236731"/>
    </source>
</evidence>
<reference evidence="10" key="1">
    <citation type="submission" date="2016-10" db="EMBL/GenBank/DDBJ databases">
        <authorList>
            <person name="Varghese N."/>
            <person name="Submissions S."/>
        </authorList>
    </citation>
    <scope>NUCLEOTIDE SEQUENCE [LARGE SCALE GENOMIC DNA]</scope>
    <source>
        <strain evidence="10">DSM 22361</strain>
    </source>
</reference>
<keyword evidence="6" id="KW-0482">Metalloprotease</keyword>
<dbReference type="AlphaFoldDB" id="A0A1H6AJ93"/>
<keyword evidence="5" id="KW-0862">Zinc</keyword>
<dbReference type="GO" id="GO:0005615">
    <property type="term" value="C:extracellular space"/>
    <property type="evidence" value="ECO:0007669"/>
    <property type="project" value="TreeGrafter"/>
</dbReference>
<comment type="cofactor">
    <cofactor evidence="1">
        <name>Zn(2+)</name>
        <dbReference type="ChEBI" id="CHEBI:29105"/>
    </cofactor>
</comment>
<dbReference type="Proteomes" id="UP000236731">
    <property type="component" value="Unassembled WGS sequence"/>
</dbReference>
<dbReference type="GO" id="GO:0004181">
    <property type="term" value="F:metallocarboxypeptidase activity"/>
    <property type="evidence" value="ECO:0007669"/>
    <property type="project" value="InterPro"/>
</dbReference>
<dbReference type="Pfam" id="PF00246">
    <property type="entry name" value="Peptidase_M14"/>
    <property type="match status" value="1"/>
</dbReference>
<accession>A0A1H6AJ93</accession>
<evidence type="ECO:0000313" key="9">
    <source>
        <dbReference type="EMBL" id="SEG48778.1"/>
    </source>
</evidence>
<keyword evidence="4" id="KW-0378">Hydrolase</keyword>
<evidence type="ECO:0000256" key="2">
    <source>
        <dbReference type="ARBA" id="ARBA00005988"/>
    </source>
</evidence>
<dbReference type="RefSeq" id="WP_103906865.1">
    <property type="nucleotide sequence ID" value="NZ_CP049246.1"/>
</dbReference>
<dbReference type="Gene3D" id="3.40.630.10">
    <property type="entry name" value="Zn peptidases"/>
    <property type="match status" value="1"/>
</dbReference>
<keyword evidence="3" id="KW-0645">Protease</keyword>
<dbReference type="PANTHER" id="PTHR11705">
    <property type="entry name" value="PROTEASE FAMILY M14 CARBOXYPEPTIDASE A,B"/>
    <property type="match status" value="1"/>
</dbReference>
<evidence type="ECO:0000259" key="8">
    <source>
        <dbReference type="SMART" id="SM00631"/>
    </source>
</evidence>
<dbReference type="GO" id="GO:0008270">
    <property type="term" value="F:zinc ion binding"/>
    <property type="evidence" value="ECO:0007669"/>
    <property type="project" value="InterPro"/>
</dbReference>
<dbReference type="InterPro" id="IPR000834">
    <property type="entry name" value="Peptidase_M14"/>
</dbReference>
<gene>
    <name evidence="9" type="ORF">SAMN05421877_108181</name>
</gene>
<keyword evidence="10" id="KW-1185">Reference proteome</keyword>
<dbReference type="SUPFAM" id="SSF53187">
    <property type="entry name" value="Zn-dependent exopeptidases"/>
    <property type="match status" value="1"/>
</dbReference>
<keyword evidence="9" id="KW-0121">Carboxypeptidase</keyword>
<dbReference type="SMART" id="SM00631">
    <property type="entry name" value="Zn_pept"/>
    <property type="match status" value="1"/>
</dbReference>
<feature type="domain" description="Peptidase M14" evidence="8">
    <location>
        <begin position="23"/>
        <end position="364"/>
    </location>
</feature>
<evidence type="ECO:0000256" key="4">
    <source>
        <dbReference type="ARBA" id="ARBA00022801"/>
    </source>
</evidence>
<evidence type="ECO:0000256" key="5">
    <source>
        <dbReference type="ARBA" id="ARBA00022833"/>
    </source>
</evidence>
<feature type="chain" id="PRO_5009292759" evidence="7">
    <location>
        <begin position="20"/>
        <end position="539"/>
    </location>
</feature>
<sequence>MKYVMLLLISCSMPFFAQAQWNYPSYDALKKQFNTLSSHSSVEMASIGKSYGGEEIPMLKIQKDKLSRPTLLIVAGVDGRHPAGVLQSLRIVQEIVGKPQGELESLLSEKSIWVIPVLNPDAYKRNINSGRWHAGNGRAIDNDRDGRLDEDPDVDLNKDGVISQMRVKSPAGQYKVHPLHPSVLVQADRSKGESGQYELFMEGMDTDHDGQYGEDPSAGVNIDRNFTFDYPFFESETGDYAASEPETRAFMDLLFDQPQVAAVLHLGMQNNLSVAEPFDQRKASERIVKSWSKNDVQVAAMVSKLYNDAVKSQGEAPKLPAGKGNLSTTAYYHAGKFSFVTPGWWIPANSDTSKNVQRVPNGKELDRLVNWVNNKGVQGAVLPWTKIDHPDFPGQEVEVGGVVSAFLNNPPIDHLEGPAKLHTEFVLQLAKSLATLEFSTPKVTALGDDIHRIEIRLYNTGAMPTYPEIADRIKHVSKMKAILDMQKNQSFLSGKRLQLYPALQPGDALSLSWLVKGKGTVKLTVGCPTAGEKTVDIKL</sequence>
<proteinExistence type="inferred from homology"/>
<evidence type="ECO:0000256" key="1">
    <source>
        <dbReference type="ARBA" id="ARBA00001947"/>
    </source>
</evidence>
<evidence type="ECO:0000256" key="6">
    <source>
        <dbReference type="ARBA" id="ARBA00023049"/>
    </source>
</evidence>
<name>A0A1H6AJ93_9SPHI</name>
<protein>
    <submittedName>
        <fullName evidence="9">Zinc carboxypeptidase</fullName>
    </submittedName>
</protein>
<dbReference type="EMBL" id="FNUT01000008">
    <property type="protein sequence ID" value="SEG48778.1"/>
    <property type="molecule type" value="Genomic_DNA"/>
</dbReference>
<dbReference type="GO" id="GO:0006508">
    <property type="term" value="P:proteolysis"/>
    <property type="evidence" value="ECO:0007669"/>
    <property type="project" value="UniProtKB-KW"/>
</dbReference>
<organism evidence="9 10">
    <name type="scientific">Sphingobacterium lactis</name>
    <dbReference type="NCBI Taxonomy" id="797291"/>
    <lineage>
        <taxon>Bacteria</taxon>
        <taxon>Pseudomonadati</taxon>
        <taxon>Bacteroidota</taxon>
        <taxon>Sphingobacteriia</taxon>
        <taxon>Sphingobacteriales</taxon>
        <taxon>Sphingobacteriaceae</taxon>
        <taxon>Sphingobacterium</taxon>
    </lineage>
</organism>
<keyword evidence="7" id="KW-0732">Signal</keyword>
<evidence type="ECO:0000256" key="7">
    <source>
        <dbReference type="SAM" id="SignalP"/>
    </source>
</evidence>
<dbReference type="PANTHER" id="PTHR11705:SF143">
    <property type="entry name" value="SLL0236 PROTEIN"/>
    <property type="match status" value="1"/>
</dbReference>
<comment type="similarity">
    <text evidence="2">Belongs to the peptidase M14 family.</text>
</comment>
<dbReference type="OrthoDB" id="5294005at2"/>
<evidence type="ECO:0000256" key="3">
    <source>
        <dbReference type="ARBA" id="ARBA00022670"/>
    </source>
</evidence>